<dbReference type="PANTHER" id="PTHR43229">
    <property type="entry name" value="NODULATION PROTEIN J"/>
    <property type="match status" value="1"/>
</dbReference>
<keyword evidence="6" id="KW-1003">Cell membrane</keyword>
<keyword evidence="6" id="KW-0813">Transport</keyword>
<comment type="subcellular location">
    <subcellularLocation>
        <location evidence="6">Cell membrane</location>
        <topology evidence="6">Multi-pass membrane protein</topology>
    </subcellularLocation>
    <subcellularLocation>
        <location evidence="1">Membrane</location>
        <topology evidence="1">Multi-pass membrane protein</topology>
    </subcellularLocation>
</comment>
<keyword evidence="2 6" id="KW-0812">Transmembrane</keyword>
<dbReference type="PIRSF" id="PIRSF006648">
    <property type="entry name" value="DrrB"/>
    <property type="match status" value="1"/>
</dbReference>
<evidence type="ECO:0000256" key="3">
    <source>
        <dbReference type="ARBA" id="ARBA00022989"/>
    </source>
</evidence>
<feature type="transmembrane region" description="Helical" evidence="6">
    <location>
        <begin position="150"/>
        <end position="172"/>
    </location>
</feature>
<dbReference type="InterPro" id="IPR047817">
    <property type="entry name" value="ABC2_TM_bact-type"/>
</dbReference>
<feature type="transmembrane region" description="Helical" evidence="6">
    <location>
        <begin position="71"/>
        <end position="92"/>
    </location>
</feature>
<feature type="domain" description="ABC transmembrane type-2" evidence="7">
    <location>
        <begin position="37"/>
        <end position="258"/>
    </location>
</feature>
<dbReference type="PANTHER" id="PTHR43229:SF2">
    <property type="entry name" value="NODULATION PROTEIN J"/>
    <property type="match status" value="1"/>
</dbReference>
<evidence type="ECO:0000256" key="2">
    <source>
        <dbReference type="ARBA" id="ARBA00022692"/>
    </source>
</evidence>
<dbReference type="InterPro" id="IPR013525">
    <property type="entry name" value="ABC2_TM"/>
</dbReference>
<dbReference type="PROSITE" id="PS51012">
    <property type="entry name" value="ABC_TM2"/>
    <property type="match status" value="1"/>
</dbReference>
<proteinExistence type="inferred from homology"/>
<feature type="transmembrane region" description="Helical" evidence="6">
    <location>
        <begin position="179"/>
        <end position="199"/>
    </location>
</feature>
<accession>A0ABR9DRN4</accession>
<evidence type="ECO:0000256" key="6">
    <source>
        <dbReference type="RuleBase" id="RU361157"/>
    </source>
</evidence>
<dbReference type="Proteomes" id="UP000642107">
    <property type="component" value="Unassembled WGS sequence"/>
</dbReference>
<feature type="transmembrane region" description="Helical" evidence="6">
    <location>
        <begin position="113"/>
        <end position="144"/>
    </location>
</feature>
<keyword evidence="5" id="KW-0046">Antibiotic resistance</keyword>
<sequence>MSAPAAAPAPHPGAAPVLDRLRAQTTFELASIFRNGEQIMVTILMPLVALVALAATDVVDLGRADGARVDLVAPGVLAMAVMAAALTSQAIATSFDRRGGVLRLLATTPLGRVGLLGGKICAVLVLQVVQAVVLGGVAIALGWRPEPGDVIVALGIGVLGTAVFTALAMLMAGTLRFEAVLALANLLLIGLTLVGGVLVPTDWLPGVGADIVRLLPSGALGEALRGAFGDGVAWRDVVALLGWAGLLTWATSRTFRWS</sequence>
<feature type="transmembrane region" description="Helical" evidence="6">
    <location>
        <begin position="39"/>
        <end position="59"/>
    </location>
</feature>
<dbReference type="RefSeq" id="WP_192280228.1">
    <property type="nucleotide sequence ID" value="NZ_JACZDF010000005.1"/>
</dbReference>
<comment type="caution">
    <text evidence="8">The sequence shown here is derived from an EMBL/GenBank/DDBJ whole genome shotgun (WGS) entry which is preliminary data.</text>
</comment>
<keyword evidence="4 6" id="KW-0472">Membrane</keyword>
<dbReference type="EMBL" id="JACZDF010000005">
    <property type="protein sequence ID" value="MBD9699787.1"/>
    <property type="molecule type" value="Genomic_DNA"/>
</dbReference>
<protein>
    <recommendedName>
        <fullName evidence="6">Transport permease protein</fullName>
    </recommendedName>
</protein>
<evidence type="ECO:0000259" key="7">
    <source>
        <dbReference type="PROSITE" id="PS51012"/>
    </source>
</evidence>
<comment type="similarity">
    <text evidence="6">Belongs to the ABC-2 integral membrane protein family.</text>
</comment>
<organism evidence="8 9">
    <name type="scientific">Flavimobilis rhizosphaerae</name>
    <dbReference type="NCBI Taxonomy" id="2775421"/>
    <lineage>
        <taxon>Bacteria</taxon>
        <taxon>Bacillati</taxon>
        <taxon>Actinomycetota</taxon>
        <taxon>Actinomycetes</taxon>
        <taxon>Micrococcales</taxon>
        <taxon>Jonesiaceae</taxon>
        <taxon>Flavimobilis</taxon>
    </lineage>
</organism>
<reference evidence="8 9" key="1">
    <citation type="submission" date="2020-09" db="EMBL/GenBank/DDBJ databases">
        <title>Flavimobilis rhizosphaerae sp. nov., isolated from rhizosphere soil of Spartina alterniflora.</title>
        <authorList>
            <person name="Hanqin C."/>
        </authorList>
    </citation>
    <scope>NUCLEOTIDE SEQUENCE [LARGE SCALE GENOMIC DNA]</scope>
    <source>
        <strain evidence="8 9">GY 10621</strain>
    </source>
</reference>
<keyword evidence="9" id="KW-1185">Reference proteome</keyword>
<evidence type="ECO:0000313" key="8">
    <source>
        <dbReference type="EMBL" id="MBD9699787.1"/>
    </source>
</evidence>
<dbReference type="InterPro" id="IPR000412">
    <property type="entry name" value="ABC_2_transport"/>
</dbReference>
<feature type="transmembrane region" description="Helical" evidence="6">
    <location>
        <begin position="232"/>
        <end position="250"/>
    </location>
</feature>
<evidence type="ECO:0000256" key="4">
    <source>
        <dbReference type="ARBA" id="ARBA00023136"/>
    </source>
</evidence>
<keyword evidence="3 6" id="KW-1133">Transmembrane helix</keyword>
<dbReference type="InterPro" id="IPR051784">
    <property type="entry name" value="Nod_factor_ABC_transporter"/>
</dbReference>
<name>A0ABR9DRN4_9MICO</name>
<evidence type="ECO:0000256" key="5">
    <source>
        <dbReference type="ARBA" id="ARBA00023251"/>
    </source>
</evidence>
<evidence type="ECO:0000313" key="9">
    <source>
        <dbReference type="Proteomes" id="UP000642107"/>
    </source>
</evidence>
<gene>
    <name evidence="8" type="ORF">IGS67_09825</name>
</gene>
<evidence type="ECO:0000256" key="1">
    <source>
        <dbReference type="ARBA" id="ARBA00004141"/>
    </source>
</evidence>
<dbReference type="Pfam" id="PF01061">
    <property type="entry name" value="ABC2_membrane"/>
    <property type="match status" value="1"/>
</dbReference>